<comment type="caution">
    <text evidence="3">The sequence shown here is derived from an EMBL/GenBank/DDBJ whole genome shotgun (WGS) entry which is preliminary data.</text>
</comment>
<dbReference type="Pfam" id="PF03756">
    <property type="entry name" value="AfsA"/>
    <property type="match status" value="2"/>
</dbReference>
<dbReference type="EMBL" id="QKYN01000097">
    <property type="protein sequence ID" value="RAG83022.1"/>
    <property type="molecule type" value="Genomic_DNA"/>
</dbReference>
<accession>A0A2X0IDE6</accession>
<protein>
    <recommendedName>
        <fullName evidence="2">A-factor biosynthesis hotdog domain-containing protein</fullName>
    </recommendedName>
</protein>
<feature type="region of interest" description="Disordered" evidence="1">
    <location>
        <begin position="51"/>
        <end position="73"/>
    </location>
</feature>
<dbReference type="AlphaFoldDB" id="A0A2X0IDE6"/>
<proteinExistence type="predicted"/>
<gene>
    <name evidence="3" type="ORF">DN069_24435</name>
</gene>
<dbReference type="GO" id="GO:0016740">
    <property type="term" value="F:transferase activity"/>
    <property type="evidence" value="ECO:0007669"/>
    <property type="project" value="InterPro"/>
</dbReference>
<feature type="domain" description="A-factor biosynthesis hotdog" evidence="2">
    <location>
        <begin position="102"/>
        <end position="228"/>
    </location>
</feature>
<evidence type="ECO:0000256" key="1">
    <source>
        <dbReference type="SAM" id="MobiDB-lite"/>
    </source>
</evidence>
<dbReference type="InterPro" id="IPR047757">
    <property type="entry name" value="AfsA-like"/>
</dbReference>
<dbReference type="OrthoDB" id="7838374at2"/>
<name>A0A2X0IDE6_9ACTN</name>
<keyword evidence="4" id="KW-1185">Reference proteome</keyword>
<dbReference type="NCBIfam" id="NF041195">
    <property type="entry name" value="ScbA_BarX_GamBu"/>
    <property type="match status" value="1"/>
</dbReference>
<reference evidence="3 4" key="1">
    <citation type="submission" date="2018-06" db="EMBL/GenBank/DDBJ databases">
        <title>Streptacidiphilus pinicola sp. nov., isolated from pine grove soil.</title>
        <authorList>
            <person name="Roh S.G."/>
            <person name="Park S."/>
            <person name="Kim M.-K."/>
            <person name="Yun B.-R."/>
            <person name="Park J."/>
            <person name="Kim M.J."/>
            <person name="Kim Y.S."/>
            <person name="Kim S.B."/>
        </authorList>
    </citation>
    <scope>NUCLEOTIDE SEQUENCE [LARGE SCALE GENOMIC DNA]</scope>
    <source>
        <strain evidence="3 4">MMS16-CNU450</strain>
    </source>
</reference>
<dbReference type="InterPro" id="IPR005509">
    <property type="entry name" value="AfsA_hotdog_dom"/>
</dbReference>
<sequence>MFPVVPLEKNRPGGTLPWLTLNWCAMRVTPRSGRTYGEALLFTGWFLPGHRTHPGPSDGPDNTASGGKMSTLLDSPLRPTPVQLVEDGPDPDLHQQTVPRRLVHRASVSEVLITGWRRVGADRFLVGAQWPRGHSFYAPVEEVHDPLIVAETLRQAALLLSHVAYEIPLDHAFLMQDMSFQVDPGKLGVGAGPTDVTIGITGRDIRRRRSVVSAMRYDFAFYRGHEHVGGGGGAFESVSPQAYARLRGDAFERHVMSAPLQYDGRLGHRVRDSVLAPTATRYRWVIEADRRHPVLFDHPVDHLPGMVLVEAMRQAAKVVTGRRLDGPFGLDVSFAKYAELDRPVFVQATPGQPRENGDRVVRVEVEQDGETVAQGVLDIRALPGAAEPRGQER</sequence>
<evidence type="ECO:0000313" key="3">
    <source>
        <dbReference type="EMBL" id="RAG83022.1"/>
    </source>
</evidence>
<organism evidence="3 4">
    <name type="scientific">Streptacidiphilus pinicola</name>
    <dbReference type="NCBI Taxonomy" id="2219663"/>
    <lineage>
        <taxon>Bacteria</taxon>
        <taxon>Bacillati</taxon>
        <taxon>Actinomycetota</taxon>
        <taxon>Actinomycetes</taxon>
        <taxon>Kitasatosporales</taxon>
        <taxon>Streptomycetaceae</taxon>
        <taxon>Streptacidiphilus</taxon>
    </lineage>
</organism>
<evidence type="ECO:0000313" key="4">
    <source>
        <dbReference type="Proteomes" id="UP000248889"/>
    </source>
</evidence>
<evidence type="ECO:0000259" key="2">
    <source>
        <dbReference type="Pfam" id="PF03756"/>
    </source>
</evidence>
<feature type="domain" description="A-factor biosynthesis hotdog" evidence="2">
    <location>
        <begin position="279"/>
        <end position="380"/>
    </location>
</feature>
<dbReference type="Proteomes" id="UP000248889">
    <property type="component" value="Unassembled WGS sequence"/>
</dbReference>